<dbReference type="EMBL" id="DTDP01000154">
    <property type="protein sequence ID" value="HGK54041.1"/>
    <property type="molecule type" value="Genomic_DNA"/>
</dbReference>
<protein>
    <submittedName>
        <fullName evidence="2">Divalent-cation tolerance protein CutA</fullName>
    </submittedName>
</protein>
<dbReference type="InterPro" id="IPR015867">
    <property type="entry name" value="N-reg_PII/ATP_PRibTrfase_C"/>
</dbReference>
<accession>A0A7V3ZTQ3</accession>
<dbReference type="PANTHER" id="PTHR23419">
    <property type="entry name" value="DIVALENT CATION TOLERANCE CUTA-RELATED"/>
    <property type="match status" value="1"/>
</dbReference>
<proteinExistence type="inferred from homology"/>
<name>A0A7V3ZTQ3_UNCW3</name>
<comment type="similarity">
    <text evidence="1">Belongs to the CutA family.</text>
</comment>
<dbReference type="SUPFAM" id="SSF54913">
    <property type="entry name" value="GlnB-like"/>
    <property type="match status" value="1"/>
</dbReference>
<dbReference type="InterPro" id="IPR011322">
    <property type="entry name" value="N-reg_PII-like_a/b"/>
</dbReference>
<evidence type="ECO:0000256" key="1">
    <source>
        <dbReference type="ARBA" id="ARBA00010169"/>
    </source>
</evidence>
<sequence>MEENIILIICTFPDKDSALKVSKFLIQNKLAACVNIFPCESFFYWENKLSEEKEYIAFIKTREKLFEKVKKEIEKIHPYSIPEIISFKISNVNEKYFEWVLRETKEVNI</sequence>
<reference evidence="2" key="1">
    <citation type="journal article" date="2020" name="mSystems">
        <title>Genome- and Community-Level Interaction Insights into Carbon Utilization and Element Cycling Functions of Hydrothermarchaeota in Hydrothermal Sediment.</title>
        <authorList>
            <person name="Zhou Z."/>
            <person name="Liu Y."/>
            <person name="Xu W."/>
            <person name="Pan J."/>
            <person name="Luo Z.H."/>
            <person name="Li M."/>
        </authorList>
    </citation>
    <scope>NUCLEOTIDE SEQUENCE [LARGE SCALE GENOMIC DNA]</scope>
    <source>
        <strain evidence="2">SpSt-695</strain>
    </source>
</reference>
<dbReference type="GO" id="GO:0005507">
    <property type="term" value="F:copper ion binding"/>
    <property type="evidence" value="ECO:0007669"/>
    <property type="project" value="TreeGrafter"/>
</dbReference>
<organism evidence="2">
    <name type="scientific">candidate division WOR-3 bacterium</name>
    <dbReference type="NCBI Taxonomy" id="2052148"/>
    <lineage>
        <taxon>Bacteria</taxon>
        <taxon>Bacteria division WOR-3</taxon>
    </lineage>
</organism>
<dbReference type="PANTHER" id="PTHR23419:SF8">
    <property type="entry name" value="FI09726P"/>
    <property type="match status" value="1"/>
</dbReference>
<dbReference type="Pfam" id="PF03091">
    <property type="entry name" value="CutA1"/>
    <property type="match status" value="1"/>
</dbReference>
<comment type="caution">
    <text evidence="2">The sequence shown here is derived from an EMBL/GenBank/DDBJ whole genome shotgun (WGS) entry which is preliminary data.</text>
</comment>
<evidence type="ECO:0000313" key="2">
    <source>
        <dbReference type="EMBL" id="HGK54041.1"/>
    </source>
</evidence>
<dbReference type="GO" id="GO:0010038">
    <property type="term" value="P:response to metal ion"/>
    <property type="evidence" value="ECO:0007669"/>
    <property type="project" value="InterPro"/>
</dbReference>
<dbReference type="AlphaFoldDB" id="A0A7V3ZTQ3"/>
<dbReference type="Gene3D" id="3.30.70.120">
    <property type="match status" value="1"/>
</dbReference>
<gene>
    <name evidence="2" type="ORF">ENU72_03350</name>
</gene>
<dbReference type="InterPro" id="IPR004323">
    <property type="entry name" value="Ion_tolerance_CutA"/>
</dbReference>